<dbReference type="EMBL" id="BTSY01000002">
    <property type="protein sequence ID" value="GMT16563.1"/>
    <property type="molecule type" value="Genomic_DNA"/>
</dbReference>
<gene>
    <name evidence="2" type="ORF">PFISCL1PPCAC_7860</name>
</gene>
<sequence>EKNEEEVEERKQYPPGPLFIKINMEQRLFDKILSREEKALVRWLQRELEGKTLKHIKPPGSTLVVHWYQAGTNATKSDKTEDETKRASQSFNGTVSNAETASKVGQKSFATLSEQYQSSTAPTDDSFFTALLQEPTVI</sequence>
<feature type="non-terminal residue" evidence="2">
    <location>
        <position position="138"/>
    </location>
</feature>
<feature type="compositionally biased region" description="Basic and acidic residues" evidence="1">
    <location>
        <begin position="76"/>
        <end position="86"/>
    </location>
</feature>
<protein>
    <submittedName>
        <fullName evidence="2">Uncharacterized protein</fullName>
    </submittedName>
</protein>
<feature type="compositionally biased region" description="Polar residues" evidence="1">
    <location>
        <begin position="87"/>
        <end position="103"/>
    </location>
</feature>
<proteinExistence type="predicted"/>
<evidence type="ECO:0000313" key="3">
    <source>
        <dbReference type="Proteomes" id="UP001432322"/>
    </source>
</evidence>
<name>A0AAV5VBD8_9BILA</name>
<evidence type="ECO:0000313" key="2">
    <source>
        <dbReference type="EMBL" id="GMT16563.1"/>
    </source>
</evidence>
<organism evidence="2 3">
    <name type="scientific">Pristionchus fissidentatus</name>
    <dbReference type="NCBI Taxonomy" id="1538716"/>
    <lineage>
        <taxon>Eukaryota</taxon>
        <taxon>Metazoa</taxon>
        <taxon>Ecdysozoa</taxon>
        <taxon>Nematoda</taxon>
        <taxon>Chromadorea</taxon>
        <taxon>Rhabditida</taxon>
        <taxon>Rhabditina</taxon>
        <taxon>Diplogasteromorpha</taxon>
        <taxon>Diplogasteroidea</taxon>
        <taxon>Neodiplogasteridae</taxon>
        <taxon>Pristionchus</taxon>
    </lineage>
</organism>
<comment type="caution">
    <text evidence="2">The sequence shown here is derived from an EMBL/GenBank/DDBJ whole genome shotgun (WGS) entry which is preliminary data.</text>
</comment>
<feature type="non-terminal residue" evidence="2">
    <location>
        <position position="1"/>
    </location>
</feature>
<dbReference type="AlphaFoldDB" id="A0AAV5VBD8"/>
<keyword evidence="3" id="KW-1185">Reference proteome</keyword>
<reference evidence="2" key="1">
    <citation type="submission" date="2023-10" db="EMBL/GenBank/DDBJ databases">
        <title>Genome assembly of Pristionchus species.</title>
        <authorList>
            <person name="Yoshida K."/>
            <person name="Sommer R.J."/>
        </authorList>
    </citation>
    <scope>NUCLEOTIDE SEQUENCE</scope>
    <source>
        <strain evidence="2">RS5133</strain>
    </source>
</reference>
<accession>A0AAV5VBD8</accession>
<feature type="region of interest" description="Disordered" evidence="1">
    <location>
        <begin position="72"/>
        <end position="103"/>
    </location>
</feature>
<dbReference type="Proteomes" id="UP001432322">
    <property type="component" value="Unassembled WGS sequence"/>
</dbReference>
<evidence type="ECO:0000256" key="1">
    <source>
        <dbReference type="SAM" id="MobiDB-lite"/>
    </source>
</evidence>